<gene>
    <name evidence="3" type="ORF">DPCES_4315</name>
</gene>
<reference evidence="3" key="1">
    <citation type="submission" date="2014-07" db="EMBL/GenBank/DDBJ databases">
        <authorList>
            <person name="Hornung V.Bastian."/>
        </authorList>
    </citation>
    <scope>NUCLEOTIDE SEQUENCE</scope>
    <source>
        <strain evidence="3">PCE-S</strain>
    </source>
</reference>
<dbReference type="SUPFAM" id="SSF52402">
    <property type="entry name" value="Adenine nucleotide alpha hydrolases-like"/>
    <property type="match status" value="1"/>
</dbReference>
<dbReference type="AlphaFoldDB" id="A0A098B8L5"/>
<dbReference type="NCBIfam" id="TIGR00268">
    <property type="entry name" value="ATP-dependent sacrificial sulfur transferase LarE"/>
    <property type="match status" value="1"/>
</dbReference>
<dbReference type="InterPro" id="IPR022310">
    <property type="entry name" value="NAD/GMP_synthase"/>
</dbReference>
<evidence type="ECO:0000256" key="1">
    <source>
        <dbReference type="PIRSR" id="PIRSR006661-1"/>
    </source>
</evidence>
<dbReference type="PATRIC" id="fig|49338.4.peg.4645"/>
<dbReference type="RefSeq" id="WP_208926332.1">
    <property type="nucleotide sequence ID" value="NZ_LK996017.1"/>
</dbReference>
<dbReference type="EMBL" id="LK996017">
    <property type="protein sequence ID" value="CDX04201.1"/>
    <property type="molecule type" value="Genomic_DNA"/>
</dbReference>
<dbReference type="GO" id="GO:0006163">
    <property type="term" value="P:purine nucleotide metabolic process"/>
    <property type="evidence" value="ECO:0007669"/>
    <property type="project" value="UniProtKB-ARBA"/>
</dbReference>
<feature type="active site" description="Nucleophile and sulfur donor" evidence="1">
    <location>
        <position position="173"/>
    </location>
</feature>
<proteinExistence type="predicted"/>
<evidence type="ECO:0000313" key="3">
    <source>
        <dbReference type="EMBL" id="CDX04201.1"/>
    </source>
</evidence>
<protein>
    <submittedName>
        <fullName evidence="3">ExsB protein</fullName>
    </submittedName>
</protein>
<dbReference type="PANTHER" id="PTHR43169:SF2">
    <property type="entry name" value="NAD_GMP SYNTHASE DOMAIN-CONTAINING PROTEIN"/>
    <property type="match status" value="1"/>
</dbReference>
<dbReference type="InterPro" id="IPR005232">
    <property type="entry name" value="LarE"/>
</dbReference>
<sequence>MQAKLNHLKQIIKEMETVVVAFSGGVDSTFLLKVAHETLGDHCLAVIGSSETMPSADYDNALQQVKEFGARFLVIETEEMGREEFVRNPRNRCFHCKNELFTKLLNVARENKMNWVLDGSNADDLKDYRPGMQAARALGVRSPLQEAGLSKEEIRQFSREMGLSTWDKPSSPCLSSRFPYGEEITREKLQRVEKAETLLKAWGFRNLRVRYHQDMARLEIPKEDFPKLMELDPDTIVKPLKELGFTYVTLDLEGFRSGSLNEGIQIL</sequence>
<dbReference type="InterPro" id="IPR052188">
    <property type="entry name" value="Ni-pincer_cofactor_biosynth"/>
</dbReference>
<evidence type="ECO:0000259" key="2">
    <source>
        <dbReference type="Pfam" id="PF02540"/>
    </source>
</evidence>
<dbReference type="Gene3D" id="3.40.50.620">
    <property type="entry name" value="HUPs"/>
    <property type="match status" value="1"/>
</dbReference>
<dbReference type="PIRSF" id="PIRSF006661">
    <property type="entry name" value="PP-lp_UCP006661"/>
    <property type="match status" value="1"/>
</dbReference>
<feature type="domain" description="NAD/GMP synthase" evidence="2">
    <location>
        <begin position="6"/>
        <end position="80"/>
    </location>
</feature>
<dbReference type="PANTHER" id="PTHR43169">
    <property type="entry name" value="EXSB FAMILY PROTEIN"/>
    <property type="match status" value="1"/>
</dbReference>
<accession>A0A098B8L5</accession>
<dbReference type="InterPro" id="IPR014729">
    <property type="entry name" value="Rossmann-like_a/b/a_fold"/>
</dbReference>
<dbReference type="Pfam" id="PF02540">
    <property type="entry name" value="NAD_synthase"/>
    <property type="match status" value="1"/>
</dbReference>
<name>A0A098B8L5_DESHA</name>
<dbReference type="CDD" id="cd01990">
    <property type="entry name" value="LarE-like"/>
    <property type="match status" value="1"/>
</dbReference>
<dbReference type="GO" id="GO:0016783">
    <property type="term" value="F:sulfurtransferase activity"/>
    <property type="evidence" value="ECO:0007669"/>
    <property type="project" value="InterPro"/>
</dbReference>
<organism evidence="3">
    <name type="scientific">Desulfitobacterium hafniense</name>
    <name type="common">Desulfitobacterium frappieri</name>
    <dbReference type="NCBI Taxonomy" id="49338"/>
    <lineage>
        <taxon>Bacteria</taxon>
        <taxon>Bacillati</taxon>
        <taxon>Bacillota</taxon>
        <taxon>Clostridia</taxon>
        <taxon>Eubacteriales</taxon>
        <taxon>Desulfitobacteriaceae</taxon>
        <taxon>Desulfitobacterium</taxon>
    </lineage>
</organism>